<sequence>MSHFPLLSIHYDGEIIRVEDGSVIFRSRNPIFVYLPSEVRCLSTLKNLILNVTGQQDKLIRFSLRTDEEVDLEIYWHIHHLDIHLLELFAILIDVAERSSSSNALNTQSTDLARGLNNGMMIDLNIIPDRSINALNSTQNMSLRDSIEDEVESHQRAATPSNPTDESFFVDPILSDEEIDPDALFEQEAAAMNYFTGSSIAFTQPAISERYDCPTHLSSLNLDSMNEQVSHIQRAPDDDPTTEFEVGE</sequence>
<keyword evidence="2" id="KW-1185">Reference proteome</keyword>
<evidence type="ECO:0000313" key="1">
    <source>
        <dbReference type="EMBL" id="MED6124812.1"/>
    </source>
</evidence>
<accession>A0ABU6RLC6</accession>
<name>A0ABU6RLC6_9FABA</name>
<reference evidence="1 2" key="1">
    <citation type="journal article" date="2023" name="Plants (Basel)">
        <title>Bridging the Gap: Combining Genomics and Transcriptomics Approaches to Understand Stylosanthes scabra, an Orphan Legume from the Brazilian Caatinga.</title>
        <authorList>
            <person name="Ferreira-Neto J.R.C."/>
            <person name="da Silva M.D."/>
            <person name="Binneck E."/>
            <person name="de Melo N.F."/>
            <person name="da Silva R.H."/>
            <person name="de Melo A.L.T.M."/>
            <person name="Pandolfi V."/>
            <person name="Bustamante F.O."/>
            <person name="Brasileiro-Vidal A.C."/>
            <person name="Benko-Iseppon A.M."/>
        </authorList>
    </citation>
    <scope>NUCLEOTIDE SEQUENCE [LARGE SCALE GENOMIC DNA]</scope>
    <source>
        <tissue evidence="1">Leaves</tissue>
    </source>
</reference>
<dbReference type="Proteomes" id="UP001341840">
    <property type="component" value="Unassembled WGS sequence"/>
</dbReference>
<comment type="caution">
    <text evidence="1">The sequence shown here is derived from an EMBL/GenBank/DDBJ whole genome shotgun (WGS) entry which is preliminary data.</text>
</comment>
<evidence type="ECO:0000313" key="2">
    <source>
        <dbReference type="Proteomes" id="UP001341840"/>
    </source>
</evidence>
<gene>
    <name evidence="1" type="ORF">PIB30_062405</name>
</gene>
<organism evidence="1 2">
    <name type="scientific">Stylosanthes scabra</name>
    <dbReference type="NCBI Taxonomy" id="79078"/>
    <lineage>
        <taxon>Eukaryota</taxon>
        <taxon>Viridiplantae</taxon>
        <taxon>Streptophyta</taxon>
        <taxon>Embryophyta</taxon>
        <taxon>Tracheophyta</taxon>
        <taxon>Spermatophyta</taxon>
        <taxon>Magnoliopsida</taxon>
        <taxon>eudicotyledons</taxon>
        <taxon>Gunneridae</taxon>
        <taxon>Pentapetalae</taxon>
        <taxon>rosids</taxon>
        <taxon>fabids</taxon>
        <taxon>Fabales</taxon>
        <taxon>Fabaceae</taxon>
        <taxon>Papilionoideae</taxon>
        <taxon>50 kb inversion clade</taxon>
        <taxon>dalbergioids sensu lato</taxon>
        <taxon>Dalbergieae</taxon>
        <taxon>Pterocarpus clade</taxon>
        <taxon>Stylosanthes</taxon>
    </lineage>
</organism>
<dbReference type="EMBL" id="JASCZI010030787">
    <property type="protein sequence ID" value="MED6124812.1"/>
    <property type="molecule type" value="Genomic_DNA"/>
</dbReference>
<proteinExistence type="predicted"/>
<protein>
    <submittedName>
        <fullName evidence="1">Uncharacterized protein</fullName>
    </submittedName>
</protein>